<name>A0ABV9NI86_9GAMM</name>
<dbReference type="SUPFAM" id="SSF52540">
    <property type="entry name" value="P-loop containing nucleoside triphosphate hydrolases"/>
    <property type="match status" value="1"/>
</dbReference>
<comment type="similarity">
    <text evidence="2 11">Belongs to the shikimate kinase family.</text>
</comment>
<keyword evidence="11" id="KW-0479">Metal-binding</keyword>
<dbReference type="InterPro" id="IPR023000">
    <property type="entry name" value="Shikimate_kinase_CS"/>
</dbReference>
<dbReference type="Gene3D" id="3.40.50.300">
    <property type="entry name" value="P-loop containing nucleotide triphosphate hydrolases"/>
    <property type="match status" value="1"/>
</dbReference>
<reference evidence="13" key="1">
    <citation type="journal article" date="2019" name="Int. J. Syst. Evol. Microbiol.">
        <title>The Global Catalogue of Microorganisms (GCM) 10K type strain sequencing project: providing services to taxonomists for standard genome sequencing and annotation.</title>
        <authorList>
            <consortium name="The Broad Institute Genomics Platform"/>
            <consortium name="The Broad Institute Genome Sequencing Center for Infectious Disease"/>
            <person name="Wu L."/>
            <person name="Ma J."/>
        </authorList>
    </citation>
    <scope>NUCLEOTIDE SEQUENCE [LARGE SCALE GENOMIC DNA]</scope>
    <source>
        <strain evidence="13">CGMCC 1.13574</strain>
    </source>
</reference>
<evidence type="ECO:0000256" key="7">
    <source>
        <dbReference type="ARBA" id="ARBA00022777"/>
    </source>
</evidence>
<dbReference type="InterPro" id="IPR027417">
    <property type="entry name" value="P-loop_NTPase"/>
</dbReference>
<evidence type="ECO:0000256" key="6">
    <source>
        <dbReference type="ARBA" id="ARBA00022741"/>
    </source>
</evidence>
<sequence length="182" mass="19598">MQRAANLILVGPMGSGKSALGRLVAARLGLEFADTDRRIEKRTGVSIATIFEHEGEAGFRARERQVVAELCAGRDRVIATGGGVVLDAANRACLRASGVVVHLHVDVETQLARLARDRSRPLLEDPDRRGVLERLAAERAPLYAEVADLQIDVAACSVERACERLFHLLPPGWLPASTSTSA</sequence>
<evidence type="ECO:0000256" key="3">
    <source>
        <dbReference type="ARBA" id="ARBA00012154"/>
    </source>
</evidence>
<evidence type="ECO:0000256" key="2">
    <source>
        <dbReference type="ARBA" id="ARBA00006997"/>
    </source>
</evidence>
<dbReference type="CDD" id="cd00464">
    <property type="entry name" value="SK"/>
    <property type="match status" value="1"/>
</dbReference>
<dbReference type="PANTHER" id="PTHR21087">
    <property type="entry name" value="SHIKIMATE KINASE"/>
    <property type="match status" value="1"/>
</dbReference>
<evidence type="ECO:0000256" key="4">
    <source>
        <dbReference type="ARBA" id="ARBA00022605"/>
    </source>
</evidence>
<accession>A0ABV9NI86</accession>
<dbReference type="EMBL" id="JBHSGG010000022">
    <property type="protein sequence ID" value="MFC4728077.1"/>
    <property type="molecule type" value="Genomic_DNA"/>
</dbReference>
<comment type="cofactor">
    <cofactor evidence="11">
        <name>Mg(2+)</name>
        <dbReference type="ChEBI" id="CHEBI:18420"/>
    </cofactor>
    <text evidence="11">Binds 1 Mg(2+) ion per subunit.</text>
</comment>
<dbReference type="GO" id="GO:0016301">
    <property type="term" value="F:kinase activity"/>
    <property type="evidence" value="ECO:0007669"/>
    <property type="project" value="UniProtKB-KW"/>
</dbReference>
<evidence type="ECO:0000256" key="10">
    <source>
        <dbReference type="ARBA" id="ARBA00048567"/>
    </source>
</evidence>
<comment type="caution">
    <text evidence="12">The sequence shown here is derived from an EMBL/GenBank/DDBJ whole genome shotgun (WGS) entry which is preliminary data.</text>
</comment>
<organism evidence="12 13">
    <name type="scientific">Coralloluteibacterium thermophilum</name>
    <dbReference type="NCBI Taxonomy" id="2707049"/>
    <lineage>
        <taxon>Bacteria</taxon>
        <taxon>Pseudomonadati</taxon>
        <taxon>Pseudomonadota</taxon>
        <taxon>Gammaproteobacteria</taxon>
        <taxon>Lysobacterales</taxon>
        <taxon>Lysobacteraceae</taxon>
        <taxon>Coralloluteibacterium</taxon>
    </lineage>
</organism>
<feature type="binding site" evidence="11">
    <location>
        <begin position="14"/>
        <end position="19"/>
    </location>
    <ligand>
        <name>ATP</name>
        <dbReference type="ChEBI" id="CHEBI:30616"/>
    </ligand>
</feature>
<dbReference type="HAMAP" id="MF_00109">
    <property type="entry name" value="Shikimate_kinase"/>
    <property type="match status" value="1"/>
</dbReference>
<keyword evidence="11" id="KW-0460">Magnesium</keyword>
<dbReference type="InterPro" id="IPR031322">
    <property type="entry name" value="Shikimate/glucono_kinase"/>
</dbReference>
<evidence type="ECO:0000313" key="12">
    <source>
        <dbReference type="EMBL" id="MFC4728077.1"/>
    </source>
</evidence>
<comment type="function">
    <text evidence="11">Catalyzes the specific phosphorylation of the 3-hydroxyl group of shikimic acid using ATP as a cosubstrate.</text>
</comment>
<feature type="binding site" evidence="11">
    <location>
        <position position="82"/>
    </location>
    <ligand>
        <name>substrate</name>
    </ligand>
</feature>
<proteinExistence type="inferred from homology"/>
<dbReference type="PANTHER" id="PTHR21087:SF16">
    <property type="entry name" value="SHIKIMATE KINASE 1, CHLOROPLASTIC"/>
    <property type="match status" value="1"/>
</dbReference>
<comment type="catalytic activity">
    <reaction evidence="10 11">
        <text>shikimate + ATP = 3-phosphoshikimate + ADP + H(+)</text>
        <dbReference type="Rhea" id="RHEA:13121"/>
        <dbReference type="ChEBI" id="CHEBI:15378"/>
        <dbReference type="ChEBI" id="CHEBI:30616"/>
        <dbReference type="ChEBI" id="CHEBI:36208"/>
        <dbReference type="ChEBI" id="CHEBI:145989"/>
        <dbReference type="ChEBI" id="CHEBI:456216"/>
        <dbReference type="EC" id="2.7.1.71"/>
    </reaction>
</comment>
<comment type="pathway">
    <text evidence="1 11">Metabolic intermediate biosynthesis; chorismate biosynthesis; chorismate from D-erythrose 4-phosphate and phosphoenolpyruvate: step 5/7.</text>
</comment>
<dbReference type="InterPro" id="IPR000623">
    <property type="entry name" value="Shikimate_kinase/TSH1"/>
</dbReference>
<feature type="binding site" evidence="11">
    <location>
        <position position="120"/>
    </location>
    <ligand>
        <name>ATP</name>
        <dbReference type="ChEBI" id="CHEBI:30616"/>
    </ligand>
</feature>
<feature type="binding site" evidence="11">
    <location>
        <position position="18"/>
    </location>
    <ligand>
        <name>Mg(2+)</name>
        <dbReference type="ChEBI" id="CHEBI:18420"/>
    </ligand>
</feature>
<evidence type="ECO:0000256" key="1">
    <source>
        <dbReference type="ARBA" id="ARBA00004842"/>
    </source>
</evidence>
<dbReference type="RefSeq" id="WP_377004100.1">
    <property type="nucleotide sequence ID" value="NZ_JBHSGG010000022.1"/>
</dbReference>
<dbReference type="EC" id="2.7.1.71" evidence="3 11"/>
<evidence type="ECO:0000256" key="9">
    <source>
        <dbReference type="ARBA" id="ARBA00023141"/>
    </source>
</evidence>
<dbReference type="PROSITE" id="PS01128">
    <property type="entry name" value="SHIKIMATE_KINASE"/>
    <property type="match status" value="1"/>
</dbReference>
<comment type="subunit">
    <text evidence="11">Monomer.</text>
</comment>
<keyword evidence="6 11" id="KW-0547">Nucleotide-binding</keyword>
<keyword evidence="4 11" id="KW-0028">Amino-acid biosynthesis</keyword>
<comment type="caution">
    <text evidence="11">Lacks conserved residue(s) required for the propagation of feature annotation.</text>
</comment>
<keyword evidence="11" id="KW-0963">Cytoplasm</keyword>
<protein>
    <recommendedName>
        <fullName evidence="3 11">Shikimate kinase</fullName>
        <shortName evidence="11">SK</shortName>
        <ecNumber evidence="3 11">2.7.1.71</ecNumber>
    </recommendedName>
</protein>
<keyword evidence="9 11" id="KW-0057">Aromatic amino acid biosynthesis</keyword>
<dbReference type="Pfam" id="PF01202">
    <property type="entry name" value="SKI"/>
    <property type="match status" value="1"/>
</dbReference>
<comment type="subcellular location">
    <subcellularLocation>
        <location evidence="11">Cytoplasm</location>
    </subcellularLocation>
</comment>
<keyword evidence="5 11" id="KW-0808">Transferase</keyword>
<keyword evidence="8 11" id="KW-0067">ATP-binding</keyword>
<evidence type="ECO:0000313" key="13">
    <source>
        <dbReference type="Proteomes" id="UP001595892"/>
    </source>
</evidence>
<feature type="binding site" evidence="11">
    <location>
        <position position="60"/>
    </location>
    <ligand>
        <name>substrate</name>
    </ligand>
</feature>
<evidence type="ECO:0000256" key="8">
    <source>
        <dbReference type="ARBA" id="ARBA00022840"/>
    </source>
</evidence>
<evidence type="ECO:0000256" key="11">
    <source>
        <dbReference type="HAMAP-Rule" id="MF_00109"/>
    </source>
</evidence>
<dbReference type="Proteomes" id="UP001595892">
    <property type="component" value="Unassembled WGS sequence"/>
</dbReference>
<evidence type="ECO:0000256" key="5">
    <source>
        <dbReference type="ARBA" id="ARBA00022679"/>
    </source>
</evidence>
<gene>
    <name evidence="11" type="primary">aroK</name>
    <name evidence="12" type="ORF">ACFO3Q_07845</name>
</gene>
<feature type="binding site" evidence="11">
    <location>
        <position position="36"/>
    </location>
    <ligand>
        <name>substrate</name>
    </ligand>
</feature>
<feature type="binding site" evidence="11">
    <location>
        <position position="139"/>
    </location>
    <ligand>
        <name>substrate</name>
    </ligand>
</feature>
<keyword evidence="13" id="KW-1185">Reference proteome</keyword>
<keyword evidence="7 11" id="KW-0418">Kinase</keyword>
<dbReference type="PRINTS" id="PR01100">
    <property type="entry name" value="SHIKIMTKNASE"/>
</dbReference>